<dbReference type="RefSeq" id="WP_394825237.1">
    <property type="nucleotide sequence ID" value="NZ_CP089984.1"/>
</dbReference>
<feature type="transmembrane region" description="Helical" evidence="6">
    <location>
        <begin position="114"/>
        <end position="132"/>
    </location>
</feature>
<feature type="transmembrane region" description="Helical" evidence="6">
    <location>
        <begin position="168"/>
        <end position="186"/>
    </location>
</feature>
<dbReference type="PANTHER" id="PTHR42723">
    <property type="entry name" value="CHLOROPHYLL SYNTHASE"/>
    <property type="match status" value="1"/>
</dbReference>
<evidence type="ECO:0000256" key="6">
    <source>
        <dbReference type="SAM" id="Phobius"/>
    </source>
</evidence>
<feature type="transmembrane region" description="Helical" evidence="6">
    <location>
        <begin position="144"/>
        <end position="162"/>
    </location>
</feature>
<keyword evidence="3 6" id="KW-0812">Transmembrane</keyword>
<sequence>MNAASLPRSPRLRTYLRLGRVSNLPTVWTNALAGTALASFPDRPAPATVAVLALACSLAYIGGMFLNDAFDRAIDARERPDRPIPAGLIGAREVFAVGFALLGAGVLLVGAHTLSGAPIASALALSGAIVLYDAWHKGNPVGPLLMGTCRVLVYVTCALAVAPRLGTSVLTGAGLLLSYLIGLTYLAKHEGAYLAGRMPALSLRRFWPLALLFVPFVVMLPTALASAPVLAVYVLFLAWVVFALVRLRSGRPGAVPRTVVRLIAGISLLDALLIAPWAGSLAGIAAFGLTLWLQRYVSGT</sequence>
<dbReference type="EMBL" id="CP089984">
    <property type="protein sequence ID" value="WXB15604.1"/>
    <property type="molecule type" value="Genomic_DNA"/>
</dbReference>
<feature type="transmembrane region" description="Helical" evidence="6">
    <location>
        <begin position="259"/>
        <end position="292"/>
    </location>
</feature>
<dbReference type="Pfam" id="PF01040">
    <property type="entry name" value="UbiA"/>
    <property type="match status" value="1"/>
</dbReference>
<reference evidence="7 8" key="1">
    <citation type="submission" date="2021-12" db="EMBL/GenBank/DDBJ databases">
        <title>Discovery of the Pendulisporaceae a myxobacterial family with distinct sporulation behavior and unique specialized metabolism.</title>
        <authorList>
            <person name="Garcia R."/>
            <person name="Popoff A."/>
            <person name="Bader C.D."/>
            <person name="Loehr J."/>
            <person name="Walesch S."/>
            <person name="Walt C."/>
            <person name="Boldt J."/>
            <person name="Bunk B."/>
            <person name="Haeckl F.J.F.P.J."/>
            <person name="Gunesch A.P."/>
            <person name="Birkelbach J."/>
            <person name="Nuebel U."/>
            <person name="Pietschmann T."/>
            <person name="Bach T."/>
            <person name="Mueller R."/>
        </authorList>
    </citation>
    <scope>NUCLEOTIDE SEQUENCE [LARGE SCALE GENOMIC DNA]</scope>
    <source>
        <strain evidence="7 8">MSr11954</strain>
    </source>
</reference>
<dbReference type="Gene3D" id="1.10.357.140">
    <property type="entry name" value="UbiA prenyltransferase"/>
    <property type="match status" value="1"/>
</dbReference>
<feature type="transmembrane region" description="Helical" evidence="6">
    <location>
        <begin position="206"/>
        <end position="224"/>
    </location>
</feature>
<accession>A0ABZ2LXF1</accession>
<organism evidence="7 8">
    <name type="scientific">Pendulispora albinea</name>
    <dbReference type="NCBI Taxonomy" id="2741071"/>
    <lineage>
        <taxon>Bacteria</taxon>
        <taxon>Pseudomonadati</taxon>
        <taxon>Myxococcota</taxon>
        <taxon>Myxococcia</taxon>
        <taxon>Myxococcales</taxon>
        <taxon>Sorangiineae</taxon>
        <taxon>Pendulisporaceae</taxon>
        <taxon>Pendulispora</taxon>
    </lineage>
</organism>
<dbReference type="CDD" id="cd13964">
    <property type="entry name" value="PT_UbiA_1"/>
    <property type="match status" value="1"/>
</dbReference>
<proteinExistence type="predicted"/>
<gene>
    <name evidence="7" type="ORF">LZC94_48285</name>
</gene>
<evidence type="ECO:0000256" key="3">
    <source>
        <dbReference type="ARBA" id="ARBA00022692"/>
    </source>
</evidence>
<feature type="transmembrane region" description="Helical" evidence="6">
    <location>
        <begin position="46"/>
        <end position="66"/>
    </location>
</feature>
<feature type="transmembrane region" description="Helical" evidence="6">
    <location>
        <begin position="86"/>
        <end position="108"/>
    </location>
</feature>
<name>A0ABZ2LXF1_9BACT</name>
<keyword evidence="2" id="KW-1003">Cell membrane</keyword>
<keyword evidence="5 6" id="KW-0472">Membrane</keyword>
<evidence type="ECO:0000256" key="1">
    <source>
        <dbReference type="ARBA" id="ARBA00004141"/>
    </source>
</evidence>
<dbReference type="InterPro" id="IPR050475">
    <property type="entry name" value="Prenyltransferase_related"/>
</dbReference>
<evidence type="ECO:0000256" key="2">
    <source>
        <dbReference type="ARBA" id="ARBA00022475"/>
    </source>
</evidence>
<keyword evidence="4 6" id="KW-1133">Transmembrane helix</keyword>
<dbReference type="InterPro" id="IPR000537">
    <property type="entry name" value="UbiA_prenyltransferase"/>
</dbReference>
<feature type="transmembrane region" description="Helical" evidence="6">
    <location>
        <begin position="21"/>
        <end position="40"/>
    </location>
</feature>
<dbReference type="Proteomes" id="UP001370348">
    <property type="component" value="Chromosome"/>
</dbReference>
<evidence type="ECO:0000256" key="4">
    <source>
        <dbReference type="ARBA" id="ARBA00022989"/>
    </source>
</evidence>
<feature type="transmembrane region" description="Helical" evidence="6">
    <location>
        <begin position="230"/>
        <end position="247"/>
    </location>
</feature>
<dbReference type="PANTHER" id="PTHR42723:SF1">
    <property type="entry name" value="CHLOROPHYLL SYNTHASE, CHLOROPLASTIC"/>
    <property type="match status" value="1"/>
</dbReference>
<evidence type="ECO:0000313" key="8">
    <source>
        <dbReference type="Proteomes" id="UP001370348"/>
    </source>
</evidence>
<keyword evidence="8" id="KW-1185">Reference proteome</keyword>
<evidence type="ECO:0000256" key="5">
    <source>
        <dbReference type="ARBA" id="ARBA00023136"/>
    </source>
</evidence>
<protein>
    <submittedName>
        <fullName evidence="7">UbiA family prenyltransferase</fullName>
    </submittedName>
</protein>
<dbReference type="InterPro" id="IPR044878">
    <property type="entry name" value="UbiA_sf"/>
</dbReference>
<comment type="subcellular location">
    <subcellularLocation>
        <location evidence="1">Membrane</location>
        <topology evidence="1">Multi-pass membrane protein</topology>
    </subcellularLocation>
</comment>
<evidence type="ECO:0000313" key="7">
    <source>
        <dbReference type="EMBL" id="WXB15604.1"/>
    </source>
</evidence>